<protein>
    <submittedName>
        <fullName evidence="1">Uncharacterized protein</fullName>
    </submittedName>
</protein>
<proteinExistence type="predicted"/>
<dbReference type="EMBL" id="KZ665887">
    <property type="protein sequence ID" value="PPR97300.1"/>
    <property type="molecule type" value="Genomic_DNA"/>
</dbReference>
<organism evidence="1 2">
    <name type="scientific">Gossypium barbadense</name>
    <name type="common">Sea Island cotton</name>
    <name type="synonym">Hibiscus barbadensis</name>
    <dbReference type="NCBI Taxonomy" id="3634"/>
    <lineage>
        <taxon>Eukaryota</taxon>
        <taxon>Viridiplantae</taxon>
        <taxon>Streptophyta</taxon>
        <taxon>Embryophyta</taxon>
        <taxon>Tracheophyta</taxon>
        <taxon>Spermatophyta</taxon>
        <taxon>Magnoliopsida</taxon>
        <taxon>eudicotyledons</taxon>
        <taxon>Gunneridae</taxon>
        <taxon>Pentapetalae</taxon>
        <taxon>rosids</taxon>
        <taxon>malvids</taxon>
        <taxon>Malvales</taxon>
        <taxon>Malvaceae</taxon>
        <taxon>Malvoideae</taxon>
        <taxon>Gossypium</taxon>
    </lineage>
</organism>
<gene>
    <name evidence="1" type="ORF">GOBAR_AA23368</name>
</gene>
<evidence type="ECO:0000313" key="1">
    <source>
        <dbReference type="EMBL" id="PPR97300.1"/>
    </source>
</evidence>
<dbReference type="Proteomes" id="UP000239757">
    <property type="component" value="Unassembled WGS sequence"/>
</dbReference>
<evidence type="ECO:0000313" key="2">
    <source>
        <dbReference type="Proteomes" id="UP000239757"/>
    </source>
</evidence>
<reference evidence="1 2" key="1">
    <citation type="submission" date="2015-01" db="EMBL/GenBank/DDBJ databases">
        <title>Genome of allotetraploid Gossypium barbadense reveals genomic plasticity and fiber elongation in cotton evolution.</title>
        <authorList>
            <person name="Chen X."/>
            <person name="Liu X."/>
            <person name="Zhao B."/>
            <person name="Zheng H."/>
            <person name="Hu Y."/>
            <person name="Lu G."/>
            <person name="Yang C."/>
            <person name="Chen J."/>
            <person name="Shan C."/>
            <person name="Zhang L."/>
            <person name="Zhou Y."/>
            <person name="Wang L."/>
            <person name="Guo W."/>
            <person name="Bai Y."/>
            <person name="Ruan J."/>
            <person name="Shangguan X."/>
            <person name="Mao Y."/>
            <person name="Jiang J."/>
            <person name="Zhu Y."/>
            <person name="Lei J."/>
            <person name="Kang H."/>
            <person name="Chen S."/>
            <person name="He X."/>
            <person name="Wang R."/>
            <person name="Wang Y."/>
            <person name="Chen J."/>
            <person name="Wang L."/>
            <person name="Yu S."/>
            <person name="Wang B."/>
            <person name="Wei J."/>
            <person name="Song S."/>
            <person name="Lu X."/>
            <person name="Gao Z."/>
            <person name="Gu W."/>
            <person name="Deng X."/>
            <person name="Ma D."/>
            <person name="Wang S."/>
            <person name="Liang W."/>
            <person name="Fang L."/>
            <person name="Cai C."/>
            <person name="Zhu X."/>
            <person name="Zhou B."/>
            <person name="Zhang Y."/>
            <person name="Chen Z."/>
            <person name="Xu S."/>
            <person name="Zhu R."/>
            <person name="Wang S."/>
            <person name="Zhang T."/>
            <person name="Zhao G."/>
        </authorList>
    </citation>
    <scope>NUCLEOTIDE SEQUENCE [LARGE SCALE GENOMIC DNA]</scope>
    <source>
        <strain evidence="2">cv. Xinhai21</strain>
        <tissue evidence="1">Leaf</tissue>
    </source>
</reference>
<dbReference type="AlphaFoldDB" id="A0A2P5X1U5"/>
<accession>A0A2P5X1U5</accession>
<name>A0A2P5X1U5_GOSBA</name>
<dbReference type="OrthoDB" id="10538123at2759"/>
<sequence length="155" mass="17007">MDVANGYYLVQFQSKIWENLLPNKFLSMAKYNEWSSRHYLRCDRSSHGGGENFTSLTINESVPVKTVEVPVTMGKAFGPWMVVDFILTGYGGVSYRYGGVIRFKKGVFIGNLKDKGLGLQNGSMIGKIFAEGISGHGGATGAEKQTRSLRDKNAG</sequence>